<dbReference type="OrthoDB" id="3058553at2759"/>
<keyword evidence="3" id="KW-1185">Reference proteome</keyword>
<reference evidence="3" key="2">
    <citation type="submission" date="2015-01" db="EMBL/GenBank/DDBJ databases">
        <title>Evolutionary Origins and Diversification of the Mycorrhizal Mutualists.</title>
        <authorList>
            <consortium name="DOE Joint Genome Institute"/>
            <consortium name="Mycorrhizal Genomics Consortium"/>
            <person name="Kohler A."/>
            <person name="Kuo A."/>
            <person name="Nagy L.G."/>
            <person name="Floudas D."/>
            <person name="Copeland A."/>
            <person name="Barry K.W."/>
            <person name="Cichocki N."/>
            <person name="Veneault-Fourrey C."/>
            <person name="LaButti K."/>
            <person name="Lindquist E.A."/>
            <person name="Lipzen A."/>
            <person name="Lundell T."/>
            <person name="Morin E."/>
            <person name="Murat C."/>
            <person name="Riley R."/>
            <person name="Ohm R."/>
            <person name="Sun H."/>
            <person name="Tunlid A."/>
            <person name="Henrissat B."/>
            <person name="Grigoriev I.V."/>
            <person name="Hibbett D.S."/>
            <person name="Martin F."/>
        </authorList>
    </citation>
    <scope>NUCLEOTIDE SEQUENCE [LARGE SCALE GENOMIC DNA]</scope>
    <source>
        <strain evidence="3">UH-Slu-Lm8-n1</strain>
    </source>
</reference>
<feature type="region of interest" description="Disordered" evidence="1">
    <location>
        <begin position="86"/>
        <end position="190"/>
    </location>
</feature>
<accession>A0A0C9ZF60</accession>
<dbReference type="Proteomes" id="UP000054485">
    <property type="component" value="Unassembled WGS sequence"/>
</dbReference>
<evidence type="ECO:0000313" key="3">
    <source>
        <dbReference type="Proteomes" id="UP000054485"/>
    </source>
</evidence>
<evidence type="ECO:0000313" key="2">
    <source>
        <dbReference type="EMBL" id="KIK36100.1"/>
    </source>
</evidence>
<feature type="compositionally biased region" description="Basic and acidic residues" evidence="1">
    <location>
        <begin position="118"/>
        <end position="127"/>
    </location>
</feature>
<reference evidence="2 3" key="1">
    <citation type="submission" date="2014-04" db="EMBL/GenBank/DDBJ databases">
        <authorList>
            <consortium name="DOE Joint Genome Institute"/>
            <person name="Kuo A."/>
            <person name="Ruytinx J."/>
            <person name="Rineau F."/>
            <person name="Colpaert J."/>
            <person name="Kohler A."/>
            <person name="Nagy L.G."/>
            <person name="Floudas D."/>
            <person name="Copeland A."/>
            <person name="Barry K.W."/>
            <person name="Cichocki N."/>
            <person name="Veneault-Fourrey C."/>
            <person name="LaButti K."/>
            <person name="Lindquist E.A."/>
            <person name="Lipzen A."/>
            <person name="Lundell T."/>
            <person name="Morin E."/>
            <person name="Murat C."/>
            <person name="Sun H."/>
            <person name="Tunlid A."/>
            <person name="Henrissat B."/>
            <person name="Grigoriev I.V."/>
            <person name="Hibbett D.S."/>
            <person name="Martin F."/>
            <person name="Nordberg H.P."/>
            <person name="Cantor M.N."/>
            <person name="Hua S.X."/>
        </authorList>
    </citation>
    <scope>NUCLEOTIDE SEQUENCE [LARGE SCALE GENOMIC DNA]</scope>
    <source>
        <strain evidence="2 3">UH-Slu-Lm8-n1</strain>
    </source>
</reference>
<dbReference type="EMBL" id="KN835560">
    <property type="protein sequence ID" value="KIK36100.1"/>
    <property type="molecule type" value="Genomic_DNA"/>
</dbReference>
<dbReference type="HOGENOM" id="CLU_903661_0_0_1"/>
<dbReference type="AlphaFoldDB" id="A0A0C9ZF60"/>
<name>A0A0C9ZF60_9AGAM</name>
<dbReference type="InParanoid" id="A0A0C9ZF60"/>
<proteinExistence type="predicted"/>
<evidence type="ECO:0000256" key="1">
    <source>
        <dbReference type="SAM" id="MobiDB-lite"/>
    </source>
</evidence>
<protein>
    <submittedName>
        <fullName evidence="2">Uncharacterized protein</fullName>
    </submittedName>
</protein>
<organism evidence="2 3">
    <name type="scientific">Suillus luteus UH-Slu-Lm8-n1</name>
    <dbReference type="NCBI Taxonomy" id="930992"/>
    <lineage>
        <taxon>Eukaryota</taxon>
        <taxon>Fungi</taxon>
        <taxon>Dikarya</taxon>
        <taxon>Basidiomycota</taxon>
        <taxon>Agaricomycotina</taxon>
        <taxon>Agaricomycetes</taxon>
        <taxon>Agaricomycetidae</taxon>
        <taxon>Boletales</taxon>
        <taxon>Suillineae</taxon>
        <taxon>Suillaceae</taxon>
        <taxon>Suillus</taxon>
    </lineage>
</organism>
<gene>
    <name evidence="2" type="ORF">CY34DRAFT_16608</name>
</gene>
<sequence>MVLVRLLDRLNNCPRHATHPTRSASTMFSGTNISTTVVILRLNTEFVTWIVKGSMFALPTATMSESSAPARRPDGSLKNAEEMEWINDPDDDTPILPPPPAPNGTLNSFIRHSGRASKPTEKIREAVDSVPAKRRALAVPPQDAPAPKRAHPAPKRALTSASSKGEEEADDDDDAPELEDVIDDEEDTTAEEAYQRMKKYGDQDRDDRKSLKKDERSADLTTIFTAEKGRINPHTQEHEDGWWCEVCKANGVPLQQCFLKGGVSTRRTHIARNPKCHFPIYQERCAQRGITMHDCAEGSSTQLRVQLI</sequence>
<feature type="compositionally biased region" description="Acidic residues" evidence="1">
    <location>
        <begin position="167"/>
        <end position="190"/>
    </location>
</feature>